<dbReference type="PROSITE" id="PS51762">
    <property type="entry name" value="GH16_2"/>
    <property type="match status" value="1"/>
</dbReference>
<organism evidence="17 18">
    <name type="scientific">Ficus carica</name>
    <name type="common">Common fig</name>
    <dbReference type="NCBI Taxonomy" id="3494"/>
    <lineage>
        <taxon>Eukaryota</taxon>
        <taxon>Viridiplantae</taxon>
        <taxon>Streptophyta</taxon>
        <taxon>Embryophyta</taxon>
        <taxon>Tracheophyta</taxon>
        <taxon>Spermatophyta</taxon>
        <taxon>Magnoliopsida</taxon>
        <taxon>eudicotyledons</taxon>
        <taxon>Gunneridae</taxon>
        <taxon>Pentapetalae</taxon>
        <taxon>rosids</taxon>
        <taxon>fabids</taxon>
        <taxon>Rosales</taxon>
        <taxon>Moraceae</taxon>
        <taxon>Ficeae</taxon>
        <taxon>Ficus</taxon>
    </lineage>
</organism>
<evidence type="ECO:0000259" key="16">
    <source>
        <dbReference type="PROSITE" id="PS51762"/>
    </source>
</evidence>
<sequence length="405" mass="45069">MASLSSSNSVVLVFCIAVISSLIIASAGNLNQDFQITWGDGRAKISNNGELLTLSLDKASGSGFQSKNEYLFGQIDMQLKLVPGNSAGTVTAYYLSSKGSTWDEIDFEFLGNSTGEPYTLHTNVFSQGKGNREQQFHLWFDPTADFHTYSILWNPQHIVFSVDGTPIRKFKNLESKGVPYPKNQAMRIYSSLWNADDWATRGGLVKTDWSLAPFSASYRNFKANACVWSSGASSCGSNSATSNSWMSQELDSAGEKKLKWVQKNYMIYNYCTDSKRYATLAANCRCQRRQTNHRRSRLLSIVAIASPHSSSQTGLEGGAKLSSTAWGFHNQASSATASDNQRPTTTRFHGELQFAVIPPASDFTDQGRLTMRKRETGRGRRERKKRKESGDVLDKIEIDRSKYTH</sequence>
<comment type="subcellular location">
    <subcellularLocation>
        <location evidence="1">Secreted</location>
        <location evidence="1">Cell wall</location>
    </subcellularLocation>
    <subcellularLocation>
        <location evidence="2">Secreted</location>
        <location evidence="2">Extracellular space</location>
        <location evidence="2">Apoplast</location>
    </subcellularLocation>
</comment>
<dbReference type="InterPro" id="IPR016455">
    <property type="entry name" value="XTH"/>
</dbReference>
<gene>
    <name evidence="17" type="ORF">TIFTF001_021264</name>
</gene>
<dbReference type="InterPro" id="IPR000757">
    <property type="entry name" value="Beta-glucanase-like"/>
</dbReference>
<evidence type="ECO:0000256" key="10">
    <source>
        <dbReference type="ARBA" id="ARBA00023157"/>
    </source>
</evidence>
<evidence type="ECO:0000256" key="11">
    <source>
        <dbReference type="ARBA" id="ARBA00023180"/>
    </source>
</evidence>
<keyword evidence="12" id="KW-0326">Glycosidase</keyword>
<evidence type="ECO:0000256" key="8">
    <source>
        <dbReference type="ARBA" id="ARBA00022729"/>
    </source>
</evidence>
<feature type="region of interest" description="Disordered" evidence="14">
    <location>
        <begin position="362"/>
        <end position="405"/>
    </location>
</feature>
<evidence type="ECO:0000256" key="9">
    <source>
        <dbReference type="ARBA" id="ARBA00022801"/>
    </source>
</evidence>
<evidence type="ECO:0000256" key="6">
    <source>
        <dbReference type="ARBA" id="ARBA00022525"/>
    </source>
</evidence>
<keyword evidence="11" id="KW-0325">Glycoprotein</keyword>
<evidence type="ECO:0000256" key="13">
    <source>
        <dbReference type="ARBA" id="ARBA00034022"/>
    </source>
</evidence>
<evidence type="ECO:0000256" key="5">
    <source>
        <dbReference type="ARBA" id="ARBA00022523"/>
    </source>
</evidence>
<keyword evidence="6" id="KW-0964">Secreted</keyword>
<dbReference type="CDD" id="cd02176">
    <property type="entry name" value="GH16_XET"/>
    <property type="match status" value="1"/>
</dbReference>
<comment type="caution">
    <text evidence="17">The sequence shown here is derived from an EMBL/GenBank/DDBJ whole genome shotgun (WGS) entry which is preliminary data.</text>
</comment>
<dbReference type="InterPro" id="IPR044791">
    <property type="entry name" value="Beta-glucanase/XTH"/>
</dbReference>
<name>A0AA88DBQ5_FICCA</name>
<dbReference type="PROSITE" id="PS01034">
    <property type="entry name" value="GH16_1"/>
    <property type="match status" value="1"/>
</dbReference>
<evidence type="ECO:0000256" key="7">
    <source>
        <dbReference type="ARBA" id="ARBA00022679"/>
    </source>
</evidence>
<feature type="signal peptide" evidence="15">
    <location>
        <begin position="1"/>
        <end position="27"/>
    </location>
</feature>
<feature type="chain" id="PRO_5041669991" description="xyloglucan:xyloglucosyl transferase" evidence="15">
    <location>
        <begin position="28"/>
        <end position="405"/>
    </location>
</feature>
<dbReference type="PANTHER" id="PTHR31062">
    <property type="entry name" value="XYLOGLUCAN ENDOTRANSGLUCOSYLASE/HYDROLASE PROTEIN 8-RELATED"/>
    <property type="match status" value="1"/>
</dbReference>
<reference evidence="17" key="1">
    <citation type="submission" date="2023-07" db="EMBL/GenBank/DDBJ databases">
        <title>draft genome sequence of fig (Ficus carica).</title>
        <authorList>
            <person name="Takahashi T."/>
            <person name="Nishimura K."/>
        </authorList>
    </citation>
    <scope>NUCLEOTIDE SEQUENCE</scope>
</reference>
<evidence type="ECO:0000256" key="14">
    <source>
        <dbReference type="SAM" id="MobiDB-lite"/>
    </source>
</evidence>
<dbReference type="GO" id="GO:0042546">
    <property type="term" value="P:cell wall biogenesis"/>
    <property type="evidence" value="ECO:0007669"/>
    <property type="project" value="InterPro"/>
</dbReference>
<accession>A0AA88DBQ5</accession>
<evidence type="ECO:0000256" key="12">
    <source>
        <dbReference type="ARBA" id="ARBA00023295"/>
    </source>
</evidence>
<evidence type="ECO:0000313" key="17">
    <source>
        <dbReference type="EMBL" id="GMN52120.1"/>
    </source>
</evidence>
<dbReference type="EMBL" id="BTGU01000040">
    <property type="protein sequence ID" value="GMN52120.1"/>
    <property type="molecule type" value="Genomic_DNA"/>
</dbReference>
<evidence type="ECO:0000256" key="1">
    <source>
        <dbReference type="ARBA" id="ARBA00004191"/>
    </source>
</evidence>
<dbReference type="InterPro" id="IPR008263">
    <property type="entry name" value="GH16_AS"/>
</dbReference>
<keyword evidence="5" id="KW-0052">Apoplast</keyword>
<dbReference type="InterPro" id="IPR013320">
    <property type="entry name" value="ConA-like_dom_sf"/>
</dbReference>
<feature type="compositionally biased region" description="Basic and acidic residues" evidence="14">
    <location>
        <begin position="388"/>
        <end position="405"/>
    </location>
</feature>
<evidence type="ECO:0000256" key="4">
    <source>
        <dbReference type="ARBA" id="ARBA00022512"/>
    </source>
</evidence>
<keyword evidence="9" id="KW-0378">Hydrolase</keyword>
<dbReference type="InterPro" id="IPR010713">
    <property type="entry name" value="XET_C"/>
</dbReference>
<keyword evidence="4" id="KW-0134">Cell wall</keyword>
<dbReference type="FunFam" id="2.60.120.200:FF:000025">
    <property type="entry name" value="Xyloglucan endotransglucosylase/hydrolase"/>
    <property type="match status" value="1"/>
</dbReference>
<dbReference type="GO" id="GO:0016762">
    <property type="term" value="F:xyloglucan:xyloglucosyl transferase activity"/>
    <property type="evidence" value="ECO:0007669"/>
    <property type="project" value="UniProtKB-EC"/>
</dbReference>
<keyword evidence="8 15" id="KW-0732">Signal</keyword>
<keyword evidence="18" id="KW-1185">Reference proteome</keyword>
<dbReference type="EC" id="2.4.1.207" evidence="3"/>
<dbReference type="GO" id="GO:0004553">
    <property type="term" value="F:hydrolase activity, hydrolyzing O-glycosyl compounds"/>
    <property type="evidence" value="ECO:0007669"/>
    <property type="project" value="InterPro"/>
</dbReference>
<evidence type="ECO:0000256" key="15">
    <source>
        <dbReference type="SAM" id="SignalP"/>
    </source>
</evidence>
<dbReference type="GO" id="GO:0048046">
    <property type="term" value="C:apoplast"/>
    <property type="evidence" value="ECO:0007669"/>
    <property type="project" value="UniProtKB-SubCell"/>
</dbReference>
<evidence type="ECO:0000313" key="18">
    <source>
        <dbReference type="Proteomes" id="UP001187192"/>
    </source>
</evidence>
<dbReference type="Pfam" id="PF00722">
    <property type="entry name" value="Glyco_hydro_16"/>
    <property type="match status" value="1"/>
</dbReference>
<evidence type="ECO:0000256" key="3">
    <source>
        <dbReference type="ARBA" id="ARBA00012152"/>
    </source>
</evidence>
<dbReference type="Proteomes" id="UP001187192">
    <property type="component" value="Unassembled WGS sequence"/>
</dbReference>
<feature type="domain" description="GH16" evidence="16">
    <location>
        <begin position="24"/>
        <end position="218"/>
    </location>
</feature>
<keyword evidence="10" id="KW-1015">Disulfide bond</keyword>
<dbReference type="SUPFAM" id="SSF49899">
    <property type="entry name" value="Concanavalin A-like lectins/glucanases"/>
    <property type="match status" value="1"/>
</dbReference>
<proteinExistence type="predicted"/>
<protein>
    <recommendedName>
        <fullName evidence="3">xyloglucan:xyloglucosyl transferase</fullName>
        <ecNumber evidence="3">2.4.1.207</ecNumber>
    </recommendedName>
</protein>
<evidence type="ECO:0000256" key="2">
    <source>
        <dbReference type="ARBA" id="ARBA00004271"/>
    </source>
</evidence>
<keyword evidence="7" id="KW-0808">Transferase</keyword>
<dbReference type="GO" id="GO:0010411">
    <property type="term" value="P:xyloglucan metabolic process"/>
    <property type="evidence" value="ECO:0007669"/>
    <property type="project" value="InterPro"/>
</dbReference>
<dbReference type="Gene3D" id="2.60.120.200">
    <property type="match status" value="1"/>
</dbReference>
<comment type="catalytic activity">
    <reaction evidence="13">
        <text>breaks a beta-(1-&gt;4) bond in the backbone of a xyloglucan and transfers the xyloglucanyl segment on to O-4 of the non-reducing terminal glucose residue of an acceptor, which can be a xyloglucan or an oligosaccharide of xyloglucan.</text>
        <dbReference type="EC" id="2.4.1.207"/>
    </reaction>
</comment>
<dbReference type="Pfam" id="PF06955">
    <property type="entry name" value="XET_C"/>
    <property type="match status" value="1"/>
</dbReference>
<dbReference type="AlphaFoldDB" id="A0AA88DBQ5"/>